<evidence type="ECO:0000256" key="5">
    <source>
        <dbReference type="SAM" id="Phobius"/>
    </source>
</evidence>
<comment type="function">
    <text evidence="4">Inclusion body (IB) resident protein that interacts strongly with lipid droplet (LD) proteins. Involved in LD-mediated IB clearing after protein folding stress, probably by enabling access to the IBs of an LD-stored soluble sterol derivative that acts as a chaperone in inclusion clearing.</text>
</comment>
<dbReference type="EMBL" id="GG700652">
    <property type="protein sequence ID" value="EGD89003.2"/>
    <property type="molecule type" value="Genomic_DNA"/>
</dbReference>
<evidence type="ECO:0000256" key="2">
    <source>
        <dbReference type="ARBA" id="ARBA00018424"/>
    </source>
</evidence>
<dbReference type="GO" id="GO:0005741">
    <property type="term" value="C:mitochondrial outer membrane"/>
    <property type="evidence" value="ECO:0007669"/>
    <property type="project" value="TreeGrafter"/>
</dbReference>
<feature type="transmembrane region" description="Helical" evidence="5">
    <location>
        <begin position="68"/>
        <end position="89"/>
    </location>
</feature>
<protein>
    <recommendedName>
        <fullName evidence="2">Inclusion body clearance protein IML2</fullName>
    </recommendedName>
    <alternativeName>
        <fullName evidence="3">Inclusion body clearance protein iml2</fullName>
    </alternativeName>
</protein>
<dbReference type="Pfam" id="PF10300">
    <property type="entry name" value="Iml2-TPR_39"/>
    <property type="match status" value="1"/>
</dbReference>
<reference evidence="7" key="1">
    <citation type="journal article" date="2012" name="MBio">
        <title>Comparative genome analysis of Trichophyton rubrum and related dermatophytes reveals candidate genes involved in infection.</title>
        <authorList>
            <person name="Martinez D.A."/>
            <person name="Oliver B.G."/>
            <person name="Graeser Y."/>
            <person name="Goldberg J.M."/>
            <person name="Li W."/>
            <person name="Martinez-Rossi N.M."/>
            <person name="Monod M."/>
            <person name="Shelest E."/>
            <person name="Barton R.C."/>
            <person name="Birch E."/>
            <person name="Brakhage A.A."/>
            <person name="Chen Z."/>
            <person name="Gurr S.J."/>
            <person name="Heiman D."/>
            <person name="Heitman J."/>
            <person name="Kosti I."/>
            <person name="Rossi A."/>
            <person name="Saif S."/>
            <person name="Samalova M."/>
            <person name="Saunders C.W."/>
            <person name="Shea T."/>
            <person name="Summerbell R.C."/>
            <person name="Xu J."/>
            <person name="Young S."/>
            <person name="Zeng Q."/>
            <person name="Birren B.W."/>
            <person name="Cuomo C.A."/>
            <person name="White T.C."/>
        </authorList>
    </citation>
    <scope>NUCLEOTIDE SEQUENCE [LARGE SCALE GENOMIC DNA]</scope>
    <source>
        <strain evidence="7">ATCC MYA-4607 / CBS 118892</strain>
    </source>
</reference>
<dbReference type="GeneID" id="10379327"/>
<dbReference type="GO" id="GO:0005634">
    <property type="term" value="C:nucleus"/>
    <property type="evidence" value="ECO:0007669"/>
    <property type="project" value="TreeGrafter"/>
</dbReference>
<dbReference type="InParanoid" id="F2SRN5"/>
<name>F2SRN5_TRIRC</name>
<dbReference type="STRING" id="559305.F2SRN5"/>
<comment type="subunit">
    <text evidence="1">Interacts with lipid droplet proteins.</text>
</comment>
<dbReference type="PANTHER" id="PTHR31859">
    <property type="entry name" value="TETRATRICOPEPTIDE REPEAT PROTEIN 39 FAMILY MEMBER"/>
    <property type="match status" value="1"/>
</dbReference>
<dbReference type="PANTHER" id="PTHR31859:SF1">
    <property type="entry name" value="TETRATRICOPEPTIDE REPEAT PROTEIN 39C"/>
    <property type="match status" value="1"/>
</dbReference>
<evidence type="ECO:0000256" key="4">
    <source>
        <dbReference type="ARBA" id="ARBA00043897"/>
    </source>
</evidence>
<evidence type="ECO:0000256" key="1">
    <source>
        <dbReference type="ARBA" id="ARBA00011408"/>
    </source>
</evidence>
<dbReference type="Proteomes" id="UP000008864">
    <property type="component" value="Unassembled WGS sequence"/>
</dbReference>
<dbReference type="HOGENOM" id="CLU_1200558_0_0_1"/>
<keyword evidence="7" id="KW-1185">Reference proteome</keyword>
<dbReference type="eggNOG" id="KOG3783">
    <property type="taxonomic scope" value="Eukaryota"/>
</dbReference>
<evidence type="ECO:0000313" key="6">
    <source>
        <dbReference type="EMBL" id="EGD89003.2"/>
    </source>
</evidence>
<sequence length="231" mass="25989">MSTTSLEEVTNESFQSSQRRLSRLTLGSENDVSKAAEGPQAKLDMNGDADIFSHPVDHFIHSGTSLCFGMLLLFISMVPPALNRILYIIGFRGDRSRGLRLLWQASQSHTLTGAISALTLLAFYNSFVRAADILPDPVDGNVDDIEGYPMSRLESLLADMRNRFPHSQLWVLEESRMRGANREVEEALRLIRNGKKSPLKQVQALHVFERSIDAMHLHQYELCAESFIEVN</sequence>
<evidence type="ECO:0000256" key="3">
    <source>
        <dbReference type="ARBA" id="ARBA00019539"/>
    </source>
</evidence>
<accession>F2SRN5</accession>
<dbReference type="OMA" id="NRFPHSQ"/>
<dbReference type="InterPro" id="IPR019412">
    <property type="entry name" value="IML2/TPR_39"/>
</dbReference>
<proteinExistence type="predicted"/>
<dbReference type="RefSeq" id="XP_003234656.2">
    <property type="nucleotide sequence ID" value="XM_003234608.2"/>
</dbReference>
<keyword evidence="5" id="KW-0472">Membrane</keyword>
<dbReference type="VEuPathDB" id="FungiDB:TERG_05249"/>
<dbReference type="GO" id="GO:0005829">
    <property type="term" value="C:cytosol"/>
    <property type="evidence" value="ECO:0007669"/>
    <property type="project" value="TreeGrafter"/>
</dbReference>
<keyword evidence="5" id="KW-1133">Transmembrane helix</keyword>
<dbReference type="AlphaFoldDB" id="F2SRN5"/>
<keyword evidence="5" id="KW-0812">Transmembrane</keyword>
<organism evidence="6 7">
    <name type="scientific">Trichophyton rubrum (strain ATCC MYA-4607 / CBS 118892)</name>
    <name type="common">Athlete's foot fungus</name>
    <dbReference type="NCBI Taxonomy" id="559305"/>
    <lineage>
        <taxon>Eukaryota</taxon>
        <taxon>Fungi</taxon>
        <taxon>Dikarya</taxon>
        <taxon>Ascomycota</taxon>
        <taxon>Pezizomycotina</taxon>
        <taxon>Eurotiomycetes</taxon>
        <taxon>Eurotiomycetidae</taxon>
        <taxon>Onygenales</taxon>
        <taxon>Arthrodermataceae</taxon>
        <taxon>Trichophyton</taxon>
    </lineage>
</organism>
<evidence type="ECO:0000313" key="7">
    <source>
        <dbReference type="Proteomes" id="UP000008864"/>
    </source>
</evidence>
<dbReference type="OrthoDB" id="2154985at2759"/>
<gene>
    <name evidence="6" type="ORF">TERG_05249</name>
</gene>